<evidence type="ECO:0000256" key="2">
    <source>
        <dbReference type="SAM" id="SignalP"/>
    </source>
</evidence>
<gene>
    <name evidence="3" type="ORF">FHS32_000308</name>
</gene>
<reference evidence="3 4" key="1">
    <citation type="submission" date="2020-08" db="EMBL/GenBank/DDBJ databases">
        <title>Genomic Encyclopedia of Type Strains, Phase III (KMG-III): the genomes of soil and plant-associated and newly described type strains.</title>
        <authorList>
            <person name="Whitman W."/>
        </authorList>
    </citation>
    <scope>NUCLEOTIDE SEQUENCE [LARGE SCALE GENOMIC DNA]</scope>
    <source>
        <strain evidence="3 4">CECT 3226</strain>
    </source>
</reference>
<sequence length="230" mass="24141">MQRTPAVFGMTALALALGLGCSSPTPDPQVPRATPPSYSESTEAPHAETTEPSHASPTAAGLGSAPEDLRDLDWERTAVPGDFCDVPGRITFTSGEAMARSGTWGTVHAEHRPEDVVYGNVLGDSRVEAALLVGCDTGGETAGGRLAWAYLVFTSEEHELRLVGTITPQQYLGGHASAFEGIELASGRVTAHESWHRKNDPTCCPSGKAVTTWNPGDDGTLEAGSQRITA</sequence>
<organism evidence="3 4">
    <name type="scientific">Streptomyces griseoloalbus</name>
    <dbReference type="NCBI Taxonomy" id="67303"/>
    <lineage>
        <taxon>Bacteria</taxon>
        <taxon>Bacillati</taxon>
        <taxon>Actinomycetota</taxon>
        <taxon>Actinomycetes</taxon>
        <taxon>Kitasatosporales</taxon>
        <taxon>Streptomycetaceae</taxon>
        <taxon>Streptomyces</taxon>
    </lineage>
</organism>
<keyword evidence="2" id="KW-0732">Signal</keyword>
<comment type="caution">
    <text evidence="3">The sequence shown here is derived from an EMBL/GenBank/DDBJ whole genome shotgun (WGS) entry which is preliminary data.</text>
</comment>
<dbReference type="EMBL" id="JACHJE010000001">
    <property type="protein sequence ID" value="MBB5123596.1"/>
    <property type="molecule type" value="Genomic_DNA"/>
</dbReference>
<evidence type="ECO:0000313" key="3">
    <source>
        <dbReference type="EMBL" id="MBB5123596.1"/>
    </source>
</evidence>
<accession>A0A7W8BJQ8</accession>
<dbReference type="Proteomes" id="UP000568022">
    <property type="component" value="Unassembled WGS sequence"/>
</dbReference>
<evidence type="ECO:0008006" key="5">
    <source>
        <dbReference type="Google" id="ProtNLM"/>
    </source>
</evidence>
<name>A0A7W8BJQ8_9ACTN</name>
<protein>
    <recommendedName>
        <fullName evidence="5">Lipoprotein</fullName>
    </recommendedName>
</protein>
<evidence type="ECO:0000313" key="4">
    <source>
        <dbReference type="Proteomes" id="UP000568022"/>
    </source>
</evidence>
<proteinExistence type="predicted"/>
<feature type="signal peptide" evidence="2">
    <location>
        <begin position="1"/>
        <end position="16"/>
    </location>
</feature>
<dbReference type="PROSITE" id="PS51257">
    <property type="entry name" value="PROKAR_LIPOPROTEIN"/>
    <property type="match status" value="1"/>
</dbReference>
<feature type="chain" id="PRO_5038644474" description="Lipoprotein" evidence="2">
    <location>
        <begin position="17"/>
        <end position="230"/>
    </location>
</feature>
<evidence type="ECO:0000256" key="1">
    <source>
        <dbReference type="SAM" id="MobiDB-lite"/>
    </source>
</evidence>
<keyword evidence="4" id="KW-1185">Reference proteome</keyword>
<dbReference type="AlphaFoldDB" id="A0A7W8BJQ8"/>
<feature type="region of interest" description="Disordered" evidence="1">
    <location>
        <begin position="24"/>
        <end position="66"/>
    </location>
</feature>